<comment type="caution">
    <text evidence="1">The sequence shown here is derived from an EMBL/GenBank/DDBJ whole genome shotgun (WGS) entry which is preliminary data.</text>
</comment>
<evidence type="ECO:0000313" key="1">
    <source>
        <dbReference type="EMBL" id="GIY20516.1"/>
    </source>
</evidence>
<dbReference type="EMBL" id="BPLR01007900">
    <property type="protein sequence ID" value="GIY20516.1"/>
    <property type="molecule type" value="Genomic_DNA"/>
</dbReference>
<name>A0AAV4RJL1_CAEEX</name>
<accession>A0AAV4RJL1</accession>
<keyword evidence="2" id="KW-1185">Reference proteome</keyword>
<evidence type="ECO:0000313" key="2">
    <source>
        <dbReference type="Proteomes" id="UP001054945"/>
    </source>
</evidence>
<dbReference type="AlphaFoldDB" id="A0AAV4RJL1"/>
<gene>
    <name evidence="1" type="ORF">CEXT_311981</name>
</gene>
<reference evidence="1 2" key="1">
    <citation type="submission" date="2021-06" db="EMBL/GenBank/DDBJ databases">
        <title>Caerostris extrusa draft genome.</title>
        <authorList>
            <person name="Kono N."/>
            <person name="Arakawa K."/>
        </authorList>
    </citation>
    <scope>NUCLEOTIDE SEQUENCE [LARGE SCALE GENOMIC DNA]</scope>
</reference>
<dbReference type="Proteomes" id="UP001054945">
    <property type="component" value="Unassembled WGS sequence"/>
</dbReference>
<organism evidence="1 2">
    <name type="scientific">Caerostris extrusa</name>
    <name type="common">Bark spider</name>
    <name type="synonym">Caerostris bankana</name>
    <dbReference type="NCBI Taxonomy" id="172846"/>
    <lineage>
        <taxon>Eukaryota</taxon>
        <taxon>Metazoa</taxon>
        <taxon>Ecdysozoa</taxon>
        <taxon>Arthropoda</taxon>
        <taxon>Chelicerata</taxon>
        <taxon>Arachnida</taxon>
        <taxon>Araneae</taxon>
        <taxon>Araneomorphae</taxon>
        <taxon>Entelegynae</taxon>
        <taxon>Araneoidea</taxon>
        <taxon>Araneidae</taxon>
        <taxon>Caerostris</taxon>
    </lineage>
</organism>
<proteinExistence type="predicted"/>
<protein>
    <submittedName>
        <fullName evidence="1">Uncharacterized protein</fullName>
    </submittedName>
</protein>
<sequence length="92" mass="10116">MGLFGCPNLGSCDSPIEMNPEPITVYIHIGKNISANEVDRHRLYSPRYPRYIVSGVHYRLPSPQRQSAACLVVAGRPSGPGKDTQFTTGRES</sequence>